<comment type="caution">
    <text evidence="1">The sequence shown here is derived from an EMBL/GenBank/DDBJ whole genome shotgun (WGS) entry which is preliminary data.</text>
</comment>
<reference evidence="1" key="1">
    <citation type="submission" date="2024-07" db="EMBL/GenBank/DDBJ databases">
        <title>Genome sequencing of plant associated microbes to promote plant fitness in Sorghum bicolor and Oryza sativa.</title>
        <authorList>
            <person name="Coleman-Derr D."/>
        </authorList>
    </citation>
    <scope>NUCLEOTIDE SEQUENCE</scope>
    <source>
        <strain evidence="1">SAI-173</strain>
    </source>
</reference>
<gene>
    <name evidence="1" type="ORF">RKD21_000079</name>
</gene>
<name>A0ACC6UEF6_STRAO</name>
<protein>
    <submittedName>
        <fullName evidence="1">Uncharacterized protein YbjT (DUF2867 family)</fullName>
    </submittedName>
</protein>
<dbReference type="EMBL" id="JBGCBD010000001">
    <property type="protein sequence ID" value="MEY9809822.1"/>
    <property type="molecule type" value="Genomic_DNA"/>
</dbReference>
<keyword evidence="2" id="KW-1185">Reference proteome</keyword>
<sequence>MILVTGATGKVGREAVEQLVGLGRRVRALSRSPEEAGLPEGVEVVAGSPADPASLAAAFEGVSRALVVLSGDVAGEARNVAKAAAGAGTEHIVLLSSASVLHPLPHGIKEEHRAAEEAITASGVATTFLRPGPFHANTSWWIRTVRENSSVRDWIGNNPGAPVDEYDIASAAVAALTGEGHGGKAYVLTGPEVLTSEEQARVLGEVLGRELAFSVAPREEVVEVFAGITGDRPAAVSNVAALHSPEVPWARPHDRRTGAHGPRSAPVPSVGRRQRGPVPLRPGGAEDDERHEHGHGPRRHRPGARRDRAAGRRHDA</sequence>
<organism evidence="1 2">
    <name type="scientific">Streptomyces albogriseolus</name>
    <dbReference type="NCBI Taxonomy" id="1887"/>
    <lineage>
        <taxon>Bacteria</taxon>
        <taxon>Bacillati</taxon>
        <taxon>Actinomycetota</taxon>
        <taxon>Actinomycetes</taxon>
        <taxon>Kitasatosporales</taxon>
        <taxon>Streptomycetaceae</taxon>
        <taxon>Streptomyces</taxon>
        <taxon>Streptomyces albogriseolus group</taxon>
    </lineage>
</organism>
<evidence type="ECO:0000313" key="1">
    <source>
        <dbReference type="EMBL" id="MEY9809822.1"/>
    </source>
</evidence>
<dbReference type="Proteomes" id="UP001565447">
    <property type="component" value="Unassembled WGS sequence"/>
</dbReference>
<proteinExistence type="predicted"/>
<evidence type="ECO:0000313" key="2">
    <source>
        <dbReference type="Proteomes" id="UP001565447"/>
    </source>
</evidence>
<accession>A0ACC6UEF6</accession>